<gene>
    <name evidence="1" type="ORF">LshimejAT787_1103070</name>
</gene>
<protein>
    <submittedName>
        <fullName evidence="1">Uncharacterized protein</fullName>
    </submittedName>
</protein>
<proteinExistence type="predicted"/>
<dbReference type="AlphaFoldDB" id="A0A9P3PT25"/>
<accession>A0A9P3PT25</accession>
<organism evidence="1 2">
    <name type="scientific">Lyophyllum shimeji</name>
    <name type="common">Hon-shimeji</name>
    <name type="synonym">Tricholoma shimeji</name>
    <dbReference type="NCBI Taxonomy" id="47721"/>
    <lineage>
        <taxon>Eukaryota</taxon>
        <taxon>Fungi</taxon>
        <taxon>Dikarya</taxon>
        <taxon>Basidiomycota</taxon>
        <taxon>Agaricomycotina</taxon>
        <taxon>Agaricomycetes</taxon>
        <taxon>Agaricomycetidae</taxon>
        <taxon>Agaricales</taxon>
        <taxon>Tricholomatineae</taxon>
        <taxon>Lyophyllaceae</taxon>
        <taxon>Lyophyllum</taxon>
    </lineage>
</organism>
<dbReference type="EMBL" id="BRPK01000011">
    <property type="protein sequence ID" value="GLB42292.1"/>
    <property type="molecule type" value="Genomic_DNA"/>
</dbReference>
<evidence type="ECO:0000313" key="2">
    <source>
        <dbReference type="Proteomes" id="UP001063166"/>
    </source>
</evidence>
<keyword evidence="2" id="KW-1185">Reference proteome</keyword>
<name>A0A9P3PT25_LYOSH</name>
<reference evidence="1" key="1">
    <citation type="submission" date="2022-07" db="EMBL/GenBank/DDBJ databases">
        <title>The genome of Lyophyllum shimeji provides insight into the initial evolution of ectomycorrhizal fungal genome.</title>
        <authorList>
            <person name="Kobayashi Y."/>
            <person name="Shibata T."/>
            <person name="Hirakawa H."/>
            <person name="Shigenobu S."/>
            <person name="Nishiyama T."/>
            <person name="Yamada A."/>
            <person name="Hasebe M."/>
            <person name="Kawaguchi M."/>
        </authorList>
    </citation>
    <scope>NUCLEOTIDE SEQUENCE</scope>
    <source>
        <strain evidence="1">AT787</strain>
    </source>
</reference>
<comment type="caution">
    <text evidence="1">The sequence shown here is derived from an EMBL/GenBank/DDBJ whole genome shotgun (WGS) entry which is preliminary data.</text>
</comment>
<sequence length="134" mass="15248">MNGDPHKKQNPIGWRKTRAVNVGESLVDATRHLVQVWRRLTYGWLTKIRSGRLAGAMKVTASLKGISKQIPRRFTSALVDDNGLRATTSDPWLILLPDSVPVHLKLHDDAVTLISQLRLTSERCTQKRYYTLKF</sequence>
<evidence type="ECO:0000313" key="1">
    <source>
        <dbReference type="EMBL" id="GLB42292.1"/>
    </source>
</evidence>
<dbReference type="Proteomes" id="UP001063166">
    <property type="component" value="Unassembled WGS sequence"/>
</dbReference>